<protein>
    <submittedName>
        <fullName evidence="1">Putative flavin-nucleotide-binding protein</fullName>
    </submittedName>
</protein>
<proteinExistence type="predicted"/>
<dbReference type="STRING" id="264198.Reut_B5179"/>
<dbReference type="InterPro" id="IPR012349">
    <property type="entry name" value="Split_barrel_FMN-bd"/>
</dbReference>
<dbReference type="Pfam" id="PF12900">
    <property type="entry name" value="Pyridox_ox_2"/>
    <property type="match status" value="1"/>
</dbReference>
<dbReference type="PANTHER" id="PTHR34071:SF2">
    <property type="entry name" value="FLAVIN-NUCLEOTIDE-BINDING PROTEIN"/>
    <property type="match status" value="1"/>
</dbReference>
<dbReference type="PANTHER" id="PTHR34071">
    <property type="entry name" value="5-NITROIMIDAZOLE ANTIBIOTICS RESISTANCE PROTEIN, NIMA-FAMILY-RELATED PROTEIN-RELATED"/>
    <property type="match status" value="1"/>
</dbReference>
<reference evidence="1" key="1">
    <citation type="submission" date="2005-08" db="EMBL/GenBank/DDBJ databases">
        <title>Complete sequence of chromosome 2 of Ralstonia eutropha JMP134.</title>
        <authorList>
            <person name="Copeland A."/>
            <person name="Lucas S."/>
            <person name="Lapidus A."/>
            <person name="Barry K."/>
            <person name="Detter J.C."/>
            <person name="Glavina T."/>
            <person name="Hammon N."/>
            <person name="Israni S."/>
            <person name="Pitluck S."/>
            <person name="Goltsman E."/>
            <person name="Martinez M."/>
            <person name="Schmutz J."/>
            <person name="Larimer F."/>
            <person name="Land M."/>
            <person name="Lykidis A."/>
            <person name="Richardson P."/>
        </authorList>
    </citation>
    <scope>NUCLEOTIDE SEQUENCE [LARGE SCALE GENOMIC DNA]</scope>
    <source>
        <strain evidence="1">JMP134</strain>
    </source>
</reference>
<sequence length="211" mass="23839">MNPMNIETPSYFRSEMRRADLAWTDWAAVEAFLRDELICRVAVHDAPFPYITAQSFTFTGDTFLIHSSRFGKLASAIRANPLVTIEVDRPIALLKAPKGQNTSLEYYSVIARCEVKLRESTDEVRAHQNQALEKFRPEKDYSPIEDGAANQIIAYRCEIRELSAKKRILADGQYSPPGQPKAPYLRYPFQSGATLSGLPPEAFDPHKFAAR</sequence>
<dbReference type="KEGG" id="reu:Reut_B5179"/>
<name>Q46QQ9_CUPPJ</name>
<dbReference type="eggNOG" id="COG3467">
    <property type="taxonomic scope" value="Bacteria"/>
</dbReference>
<accession>Q46QQ9</accession>
<dbReference type="SUPFAM" id="SSF50475">
    <property type="entry name" value="FMN-binding split barrel"/>
    <property type="match status" value="1"/>
</dbReference>
<dbReference type="HOGENOM" id="CLU_1395100_0_0_4"/>
<dbReference type="Gene3D" id="2.30.110.10">
    <property type="entry name" value="Electron Transport, Fmn-binding Protein, Chain A"/>
    <property type="match status" value="1"/>
</dbReference>
<gene>
    <name evidence="1" type="ordered locus">Reut_B5179</name>
</gene>
<dbReference type="AlphaFoldDB" id="Q46QQ9"/>
<dbReference type="InterPro" id="IPR024747">
    <property type="entry name" value="Pyridox_Oxase-rel"/>
</dbReference>
<organism evidence="1">
    <name type="scientific">Cupriavidus pinatubonensis (strain JMP 134 / LMG 1197)</name>
    <name type="common">Cupriavidus necator (strain JMP 134)</name>
    <dbReference type="NCBI Taxonomy" id="264198"/>
    <lineage>
        <taxon>Bacteria</taxon>
        <taxon>Pseudomonadati</taxon>
        <taxon>Pseudomonadota</taxon>
        <taxon>Betaproteobacteria</taxon>
        <taxon>Burkholderiales</taxon>
        <taxon>Burkholderiaceae</taxon>
        <taxon>Cupriavidus</taxon>
    </lineage>
</organism>
<evidence type="ECO:0000313" key="1">
    <source>
        <dbReference type="EMBL" id="AAZ64525.1"/>
    </source>
</evidence>
<dbReference type="EMBL" id="CP000091">
    <property type="protein sequence ID" value="AAZ64525.1"/>
    <property type="molecule type" value="Genomic_DNA"/>
</dbReference>